<dbReference type="InterPro" id="IPR026575">
    <property type="entry name" value="GpdQ/CpdA-like"/>
</dbReference>
<dbReference type="PANTHER" id="PTHR42988:SF2">
    <property type="entry name" value="CYCLIC NUCLEOTIDE PHOSPHODIESTERASE CBUA0032-RELATED"/>
    <property type="match status" value="1"/>
</dbReference>
<evidence type="ECO:0000313" key="7">
    <source>
        <dbReference type="Proteomes" id="UP000052068"/>
    </source>
</evidence>
<organism evidence="6 7">
    <name type="scientific">Rhizobium nepotum 39/7</name>
    <dbReference type="NCBI Taxonomy" id="1368418"/>
    <lineage>
        <taxon>Bacteria</taxon>
        <taxon>Pseudomonadati</taxon>
        <taxon>Pseudomonadota</taxon>
        <taxon>Alphaproteobacteria</taxon>
        <taxon>Hyphomicrobiales</taxon>
        <taxon>Rhizobiaceae</taxon>
        <taxon>Rhizobium/Agrobacterium group</taxon>
        <taxon>Rhizobium</taxon>
    </lineage>
</organism>
<dbReference type="EMBL" id="JWJH01000006">
    <property type="protein sequence ID" value="KJF68396.1"/>
    <property type="molecule type" value="Genomic_DNA"/>
</dbReference>
<dbReference type="InterPro" id="IPR050884">
    <property type="entry name" value="CNP_phosphodiesterase-III"/>
</dbReference>
<dbReference type="CDD" id="cd07402">
    <property type="entry name" value="MPP_GpdQ"/>
    <property type="match status" value="1"/>
</dbReference>
<evidence type="ECO:0000256" key="4">
    <source>
        <dbReference type="ARBA" id="ARBA00025742"/>
    </source>
</evidence>
<dbReference type="Gene3D" id="3.60.21.10">
    <property type="match status" value="1"/>
</dbReference>
<comment type="similarity">
    <text evidence="4">Belongs to the cyclic nucleotide phosphodiesterase class-III family.</text>
</comment>
<dbReference type="InterPro" id="IPR029052">
    <property type="entry name" value="Metallo-depent_PP-like"/>
</dbReference>
<dbReference type="Pfam" id="PF00149">
    <property type="entry name" value="Metallophos"/>
    <property type="match status" value="1"/>
</dbReference>
<evidence type="ECO:0000259" key="5">
    <source>
        <dbReference type="Pfam" id="PF00149"/>
    </source>
</evidence>
<keyword evidence="2" id="KW-0378">Hydrolase</keyword>
<dbReference type="RefSeq" id="WP_045019043.1">
    <property type="nucleotide sequence ID" value="NZ_JWJH01000006.1"/>
</dbReference>
<dbReference type="SUPFAM" id="SSF56300">
    <property type="entry name" value="Metallo-dependent phosphatases"/>
    <property type="match status" value="1"/>
</dbReference>
<reference evidence="6 7" key="1">
    <citation type="submission" date="2015-03" db="EMBL/GenBank/DDBJ databases">
        <title>Draft Genome Sequences of Agrobacterium nepotum Strain 39/7T (= CFBP 7436T = LMG 26435T) and Agrobacterium sp. Strain KFB 330 (= CFBP 8308 = LMG 28674).</title>
        <authorList>
            <person name="Kuzmanovic N."/>
            <person name="Pulawska J."/>
            <person name="Obradovic A."/>
        </authorList>
    </citation>
    <scope>NUCLEOTIDE SEQUENCE [LARGE SCALE GENOMIC DNA]</scope>
    <source>
        <strain evidence="6 7">39/7</strain>
    </source>
</reference>
<keyword evidence="1" id="KW-0479">Metal-binding</keyword>
<sequence length="291" mass="32277">MSERVNFVHLTDLHVGNPQMQDDDLYSDTSATLADTLAQIKSLVPQPEFIVVSGDLTNRGDAGSYEELKRLLDEAQLDMPVLFALGNHDRRDGFYPVMLGRTEDMDVPYDHAQVIADIHVIVLDTSVPGKVGGAFEPGQIEWLAEEIENHPELPKLLVMHHAPALDFDRPDAEWESLSFADTEALDEMLFEYDVIGILAGHIHYDCVSHWQGIPVVVGIGQHFATDPLWLHEGVRMLSGASFAIGTVRDTGLSVTFAPQPSDRREIKRHTQAGMAELIAEYERGQAQDAAE</sequence>
<dbReference type="InterPro" id="IPR004843">
    <property type="entry name" value="Calcineurin-like_PHP"/>
</dbReference>
<gene>
    <name evidence="6" type="ORF">RS75_07950</name>
</gene>
<feature type="domain" description="Calcineurin-like phosphoesterase" evidence="5">
    <location>
        <begin position="6"/>
        <end position="204"/>
    </location>
</feature>
<accession>A0ABR5CU81</accession>
<evidence type="ECO:0000256" key="1">
    <source>
        <dbReference type="ARBA" id="ARBA00022723"/>
    </source>
</evidence>
<dbReference type="PANTHER" id="PTHR42988">
    <property type="entry name" value="PHOSPHOHYDROLASE"/>
    <property type="match status" value="1"/>
</dbReference>
<name>A0ABR5CU81_9HYPH</name>
<comment type="caution">
    <text evidence="6">The sequence shown here is derived from an EMBL/GenBank/DDBJ whole genome shotgun (WGS) entry which is preliminary data.</text>
</comment>
<evidence type="ECO:0000256" key="2">
    <source>
        <dbReference type="ARBA" id="ARBA00022801"/>
    </source>
</evidence>
<evidence type="ECO:0000256" key="3">
    <source>
        <dbReference type="ARBA" id="ARBA00023004"/>
    </source>
</evidence>
<keyword evidence="3" id="KW-0408">Iron</keyword>
<dbReference type="Proteomes" id="UP000052068">
    <property type="component" value="Unassembled WGS sequence"/>
</dbReference>
<proteinExistence type="inferred from homology"/>
<keyword evidence="7" id="KW-1185">Reference proteome</keyword>
<evidence type="ECO:0000313" key="6">
    <source>
        <dbReference type="EMBL" id="KJF68396.1"/>
    </source>
</evidence>
<protein>
    <submittedName>
        <fullName evidence="6">Phosphohydrolase</fullName>
    </submittedName>
</protein>